<evidence type="ECO:0000313" key="2">
    <source>
        <dbReference type="Proteomes" id="UP000179840"/>
    </source>
</evidence>
<dbReference type="RefSeq" id="WP_071079151.1">
    <property type="nucleotide sequence ID" value="NZ_LFKP01000011.1"/>
</dbReference>
<evidence type="ECO:0008006" key="3">
    <source>
        <dbReference type="Google" id="ProtNLM"/>
    </source>
</evidence>
<organism evidence="1 2">
    <name type="scientific">Janthinobacterium lividum</name>
    <dbReference type="NCBI Taxonomy" id="29581"/>
    <lineage>
        <taxon>Bacteria</taxon>
        <taxon>Pseudomonadati</taxon>
        <taxon>Pseudomonadota</taxon>
        <taxon>Betaproteobacteria</taxon>
        <taxon>Burkholderiales</taxon>
        <taxon>Oxalobacteraceae</taxon>
        <taxon>Janthinobacterium</taxon>
    </lineage>
</organism>
<evidence type="ECO:0000313" key="1">
    <source>
        <dbReference type="EMBL" id="OHV95083.1"/>
    </source>
</evidence>
<proteinExistence type="predicted"/>
<sequence length="128" mass="14111">MSYTYTKVDDLEKTTMVGNHQCVALVRHYAGAPATLAWKQGEAVLGNRLLRKGTAIATFINGKYANHQQGNHAALYMGQTLDGIIVMDQWSGKRLGIVTSRTLRSKGQYKNGLHIDPSNNADAFFVIE</sequence>
<dbReference type="NCBIfam" id="NF033857">
    <property type="entry name" value="BPSL0067_fam"/>
    <property type="match status" value="1"/>
</dbReference>
<gene>
    <name evidence="1" type="ORF">AKG95_22660</name>
</gene>
<protein>
    <recommendedName>
        <fullName evidence="3">BPSL0067 family protein</fullName>
    </recommendedName>
</protein>
<name>A0A1S1U7K8_9BURK</name>
<dbReference type="EMBL" id="LFKP01000011">
    <property type="protein sequence ID" value="OHV95083.1"/>
    <property type="molecule type" value="Genomic_DNA"/>
</dbReference>
<dbReference type="InterPro" id="IPR047746">
    <property type="entry name" value="Dae2/Tae2-like"/>
</dbReference>
<reference evidence="1 2" key="1">
    <citation type="submission" date="2015-06" db="EMBL/GenBank/DDBJ databases">
        <title>Draft genome sequencing of a biphenyl-degrading bacterium, Janthinobacterium lividum MEG1.</title>
        <authorList>
            <person name="Shimodaira J."/>
            <person name="Hatta T."/>
        </authorList>
    </citation>
    <scope>NUCLEOTIDE SEQUENCE [LARGE SCALE GENOMIC DNA]</scope>
    <source>
        <strain evidence="1 2">MEG1</strain>
    </source>
</reference>
<dbReference type="Proteomes" id="UP000179840">
    <property type="component" value="Unassembled WGS sequence"/>
</dbReference>
<comment type="caution">
    <text evidence="1">The sequence shown here is derived from an EMBL/GenBank/DDBJ whole genome shotgun (WGS) entry which is preliminary data.</text>
</comment>
<dbReference type="AlphaFoldDB" id="A0A1S1U7K8"/>
<accession>A0A1S1U7K8</accession>